<dbReference type="Gene3D" id="3.60.40.10">
    <property type="entry name" value="PPM-type phosphatase domain"/>
    <property type="match status" value="1"/>
</dbReference>
<dbReference type="PROSITE" id="PS51746">
    <property type="entry name" value="PPM_2"/>
    <property type="match status" value="1"/>
</dbReference>
<dbReference type="InterPro" id="IPR036457">
    <property type="entry name" value="PPM-type-like_dom_sf"/>
</dbReference>
<dbReference type="EMBL" id="HBGW01065738">
    <property type="protein sequence ID" value="CAD9613161.1"/>
    <property type="molecule type" value="Transcribed_RNA"/>
</dbReference>
<dbReference type="InterPro" id="IPR015655">
    <property type="entry name" value="PP2C"/>
</dbReference>
<evidence type="ECO:0000313" key="2">
    <source>
        <dbReference type="EMBL" id="CAD9613161.1"/>
    </source>
</evidence>
<dbReference type="PANTHER" id="PTHR47992">
    <property type="entry name" value="PROTEIN PHOSPHATASE"/>
    <property type="match status" value="1"/>
</dbReference>
<dbReference type="Pfam" id="PF00481">
    <property type="entry name" value="PP2C"/>
    <property type="match status" value="1"/>
</dbReference>
<proteinExistence type="predicted"/>
<evidence type="ECO:0000259" key="1">
    <source>
        <dbReference type="PROSITE" id="PS51746"/>
    </source>
</evidence>
<dbReference type="GO" id="GO:0004722">
    <property type="term" value="F:protein serine/threonine phosphatase activity"/>
    <property type="evidence" value="ECO:0007669"/>
    <property type="project" value="InterPro"/>
</dbReference>
<dbReference type="AlphaFoldDB" id="A0A7S2LQD6"/>
<dbReference type="SMART" id="SM00332">
    <property type="entry name" value="PP2Cc"/>
    <property type="match status" value="1"/>
</dbReference>
<accession>A0A7S2LQD6</accession>
<dbReference type="CDD" id="cd00143">
    <property type="entry name" value="PP2Cc"/>
    <property type="match status" value="1"/>
</dbReference>
<feature type="domain" description="PPM-type phosphatase" evidence="1">
    <location>
        <begin position="50"/>
        <end position="340"/>
    </location>
</feature>
<name>A0A7S2LQD6_9DINO</name>
<dbReference type="SUPFAM" id="SSF81606">
    <property type="entry name" value="PP2C-like"/>
    <property type="match status" value="1"/>
</dbReference>
<dbReference type="InterPro" id="IPR001932">
    <property type="entry name" value="PPM-type_phosphatase-like_dom"/>
</dbReference>
<gene>
    <name evidence="2" type="ORF">BRAN1462_LOCUS41905</name>
</gene>
<protein>
    <recommendedName>
        <fullName evidence="1">PPM-type phosphatase domain-containing protein</fullName>
    </recommendedName>
</protein>
<reference evidence="2" key="1">
    <citation type="submission" date="2021-01" db="EMBL/GenBank/DDBJ databases">
        <authorList>
            <person name="Corre E."/>
            <person name="Pelletier E."/>
            <person name="Niang G."/>
            <person name="Scheremetjew M."/>
            <person name="Finn R."/>
            <person name="Kale V."/>
            <person name="Holt S."/>
            <person name="Cochrane G."/>
            <person name="Meng A."/>
            <person name="Brown T."/>
            <person name="Cohen L."/>
        </authorList>
    </citation>
    <scope>NUCLEOTIDE SEQUENCE</scope>
    <source>
        <strain evidence="2">RCC3387</strain>
    </source>
</reference>
<organism evidence="2">
    <name type="scientific">Zooxanthella nutricula</name>
    <dbReference type="NCBI Taxonomy" id="1333877"/>
    <lineage>
        <taxon>Eukaryota</taxon>
        <taxon>Sar</taxon>
        <taxon>Alveolata</taxon>
        <taxon>Dinophyceae</taxon>
        <taxon>Peridiniales</taxon>
        <taxon>Peridiniales incertae sedis</taxon>
        <taxon>Zooxanthella</taxon>
    </lineage>
</organism>
<dbReference type="SMART" id="SM00331">
    <property type="entry name" value="PP2C_SIG"/>
    <property type="match status" value="1"/>
</dbReference>
<sequence length="438" mass="48295">MAQAPEGGKACPGRACPALCWQQPSIKMGVMLSSPVELTRVQRGGSGGLRCAVGEMQGWRTNHEDAHAFCCEGGDGVFWVLDGHGGEEASRFCAPRLKQRSHKLLQEASPGQLPADADFSQMFTDVDQGFRERCMEVPDEQSGSTVIGAVIRKQQDGTYSLKLLNCGDSRAVVVSSPSNEEASRTKVQSRQPECGVESVWPCLLETIDHKPNALGEKARIEAAGGMVTMDDPPRLDGNLAVSRGLGDFEYKSAQSKPPGDQKVSCIPEIYEVTGLPEGSICILACDGLWDVASNAKVSEMVHDQLKQNPKSDLGVMAAQLIRKALQENSRDNITVMIIQMQSGLEWAQQSTRFNPSDEMMFFDKLGDSNTLDDDLKKQYNSFLRMCDFPQQPVQCSESGRWYSSMWKCPKTGKIYCNRHNQKKGWAKQQRKEQESSAQ</sequence>